<evidence type="ECO:0000313" key="4">
    <source>
        <dbReference type="Proteomes" id="UP001596189"/>
    </source>
</evidence>
<evidence type="ECO:0000259" key="1">
    <source>
        <dbReference type="Pfam" id="PF13280"/>
    </source>
</evidence>
<dbReference type="PROSITE" id="PS52050">
    <property type="entry name" value="WYL"/>
    <property type="match status" value="1"/>
</dbReference>
<dbReference type="Pfam" id="PF13280">
    <property type="entry name" value="WYL"/>
    <property type="match status" value="1"/>
</dbReference>
<organism evidence="3 4">
    <name type="scientific">Angustibacter luteus</name>
    <dbReference type="NCBI Taxonomy" id="658456"/>
    <lineage>
        <taxon>Bacteria</taxon>
        <taxon>Bacillati</taxon>
        <taxon>Actinomycetota</taxon>
        <taxon>Actinomycetes</taxon>
        <taxon>Kineosporiales</taxon>
        <taxon>Kineosporiaceae</taxon>
    </lineage>
</organism>
<dbReference type="Proteomes" id="UP001596189">
    <property type="component" value="Unassembled WGS sequence"/>
</dbReference>
<dbReference type="RefSeq" id="WP_345716853.1">
    <property type="nucleotide sequence ID" value="NZ_BAABFP010000005.1"/>
</dbReference>
<dbReference type="PANTHER" id="PTHR34580:SF3">
    <property type="entry name" value="PROTEIN PAFB"/>
    <property type="match status" value="1"/>
</dbReference>
<name>A0ABW1JAM4_9ACTN</name>
<reference evidence="4" key="1">
    <citation type="journal article" date="2019" name="Int. J. Syst. Evol. Microbiol.">
        <title>The Global Catalogue of Microorganisms (GCM) 10K type strain sequencing project: providing services to taxonomists for standard genome sequencing and annotation.</title>
        <authorList>
            <consortium name="The Broad Institute Genomics Platform"/>
            <consortium name="The Broad Institute Genome Sequencing Center for Infectious Disease"/>
            <person name="Wu L."/>
            <person name="Ma J."/>
        </authorList>
    </citation>
    <scope>NUCLEOTIDE SEQUENCE [LARGE SCALE GENOMIC DNA]</scope>
    <source>
        <strain evidence="4">KACC 14249</strain>
    </source>
</reference>
<protein>
    <submittedName>
        <fullName evidence="3">Helix-turn-helix transcriptional regulator</fullName>
    </submittedName>
</protein>
<dbReference type="InterPro" id="IPR026881">
    <property type="entry name" value="WYL_dom"/>
</dbReference>
<proteinExistence type="predicted"/>
<evidence type="ECO:0000313" key="3">
    <source>
        <dbReference type="EMBL" id="MFC6005985.1"/>
    </source>
</evidence>
<gene>
    <name evidence="3" type="ORF">ACFQDO_02480</name>
</gene>
<dbReference type="InterPro" id="IPR051534">
    <property type="entry name" value="CBASS_pafABC_assoc_protein"/>
</dbReference>
<sequence>MSSIKTERLLNLVICLLSTARPLTKAQIRQAVPQYAGNTSTEAFERMFERDKDELRELGIPLVTSSDDALFEDEIGYRVDREAYALPQVVFEPDELAVLGLASRVWQQASLAAPATRALTKLTALGAPQDDGSLIGLEPRIRTAEPAFDALWGAVRDRVPVRFTYRTARTGEVAERQVEPWGVTSRNGRWYLTGHDRSRGAARVYRLSRVEGDVVRIGEPGEYEVPADHVPRVMVGESVQDRPLELAQVRARSTAAQSLRRRAKSIAPGNDGWDVVEVEFGDVESLAEELVGLGAGVLAIEPDELRASVVRRLRAVAEVSG</sequence>
<feature type="domain" description="WCX" evidence="2">
    <location>
        <begin position="246"/>
        <end position="317"/>
    </location>
</feature>
<comment type="caution">
    <text evidence="3">The sequence shown here is derived from an EMBL/GenBank/DDBJ whole genome shotgun (WGS) entry which is preliminary data.</text>
</comment>
<accession>A0ABW1JAM4</accession>
<dbReference type="EMBL" id="JBHSRD010000002">
    <property type="protein sequence ID" value="MFC6005985.1"/>
    <property type="molecule type" value="Genomic_DNA"/>
</dbReference>
<dbReference type="InterPro" id="IPR057727">
    <property type="entry name" value="WCX_dom"/>
</dbReference>
<dbReference type="Pfam" id="PF25583">
    <property type="entry name" value="WCX"/>
    <property type="match status" value="1"/>
</dbReference>
<feature type="domain" description="WYL" evidence="1">
    <location>
        <begin position="147"/>
        <end position="211"/>
    </location>
</feature>
<evidence type="ECO:0000259" key="2">
    <source>
        <dbReference type="Pfam" id="PF25583"/>
    </source>
</evidence>
<keyword evidence="4" id="KW-1185">Reference proteome</keyword>
<dbReference type="PANTHER" id="PTHR34580">
    <property type="match status" value="1"/>
</dbReference>